<keyword evidence="2" id="KW-1185">Reference proteome</keyword>
<accession>A0A3M7RCN4</accession>
<proteinExistence type="predicted"/>
<reference evidence="1 2" key="1">
    <citation type="journal article" date="2018" name="Sci. Rep.">
        <title>Genomic signatures of local adaptation to the degree of environmental predictability in rotifers.</title>
        <authorList>
            <person name="Franch-Gras L."/>
            <person name="Hahn C."/>
            <person name="Garcia-Roger E.M."/>
            <person name="Carmona M.J."/>
            <person name="Serra M."/>
            <person name="Gomez A."/>
        </authorList>
    </citation>
    <scope>NUCLEOTIDE SEQUENCE [LARGE SCALE GENOMIC DNA]</scope>
    <source>
        <strain evidence="1">HYR1</strain>
    </source>
</reference>
<evidence type="ECO:0000313" key="1">
    <source>
        <dbReference type="EMBL" id="RNA21199.1"/>
    </source>
</evidence>
<sequence>MILEINFFLQDFEIILTAFFHKLYKKIGQLERTAWSDGRLRRKAWSDGLVGRLGRTAWSDGLVGRLSRTSKSDGLVGRLVSFIAKMKS</sequence>
<evidence type="ECO:0000313" key="2">
    <source>
        <dbReference type="Proteomes" id="UP000276133"/>
    </source>
</evidence>
<dbReference type="EMBL" id="REGN01003714">
    <property type="protein sequence ID" value="RNA21199.1"/>
    <property type="molecule type" value="Genomic_DNA"/>
</dbReference>
<protein>
    <submittedName>
        <fullName evidence="1">Uncharacterized protein</fullName>
    </submittedName>
</protein>
<dbReference type="Proteomes" id="UP000276133">
    <property type="component" value="Unassembled WGS sequence"/>
</dbReference>
<gene>
    <name evidence="1" type="ORF">BpHYR1_007952</name>
</gene>
<comment type="caution">
    <text evidence="1">The sequence shown here is derived from an EMBL/GenBank/DDBJ whole genome shotgun (WGS) entry which is preliminary data.</text>
</comment>
<organism evidence="1 2">
    <name type="scientific">Brachionus plicatilis</name>
    <name type="common">Marine rotifer</name>
    <name type="synonym">Brachionus muelleri</name>
    <dbReference type="NCBI Taxonomy" id="10195"/>
    <lineage>
        <taxon>Eukaryota</taxon>
        <taxon>Metazoa</taxon>
        <taxon>Spiralia</taxon>
        <taxon>Gnathifera</taxon>
        <taxon>Rotifera</taxon>
        <taxon>Eurotatoria</taxon>
        <taxon>Monogononta</taxon>
        <taxon>Pseudotrocha</taxon>
        <taxon>Ploima</taxon>
        <taxon>Brachionidae</taxon>
        <taxon>Brachionus</taxon>
    </lineage>
</organism>
<name>A0A3M7RCN4_BRAPC</name>
<dbReference type="AlphaFoldDB" id="A0A3M7RCN4"/>